<keyword evidence="3" id="KW-1185">Reference proteome</keyword>
<gene>
    <name evidence="2" type="ORF">F511_08388</name>
</gene>
<evidence type="ECO:0000256" key="1">
    <source>
        <dbReference type="SAM" id="MobiDB-lite"/>
    </source>
</evidence>
<evidence type="ECO:0000313" key="2">
    <source>
        <dbReference type="EMBL" id="KZV29677.1"/>
    </source>
</evidence>
<sequence length="153" mass="16494">MAAAVASIACGAWPHAAAPSVATSRDIVRQGWRAARRSSRNNLRLAAGHCRTLVAEPCAKTVTSRRPPCEKEQQLVGATPRNTCAKQQQLWPAIARRLLRQPALEGLTRSARTDSPKKLAGTNSGEGRRRRRRRVAGTAAAAAWRGGRGGREL</sequence>
<protein>
    <submittedName>
        <fullName evidence="2">Uncharacterized protein</fullName>
    </submittedName>
</protein>
<dbReference type="EMBL" id="KV009361">
    <property type="protein sequence ID" value="KZV29677.1"/>
    <property type="molecule type" value="Genomic_DNA"/>
</dbReference>
<name>A0A2Z7BCJ9_9LAMI</name>
<dbReference type="Proteomes" id="UP000250235">
    <property type="component" value="Unassembled WGS sequence"/>
</dbReference>
<reference evidence="2 3" key="1">
    <citation type="journal article" date="2015" name="Proc. Natl. Acad. Sci. U.S.A.">
        <title>The resurrection genome of Boea hygrometrica: A blueprint for survival of dehydration.</title>
        <authorList>
            <person name="Xiao L."/>
            <person name="Yang G."/>
            <person name="Zhang L."/>
            <person name="Yang X."/>
            <person name="Zhao S."/>
            <person name="Ji Z."/>
            <person name="Zhou Q."/>
            <person name="Hu M."/>
            <person name="Wang Y."/>
            <person name="Chen M."/>
            <person name="Xu Y."/>
            <person name="Jin H."/>
            <person name="Xiao X."/>
            <person name="Hu G."/>
            <person name="Bao F."/>
            <person name="Hu Y."/>
            <person name="Wan P."/>
            <person name="Li L."/>
            <person name="Deng X."/>
            <person name="Kuang T."/>
            <person name="Xiang C."/>
            <person name="Zhu J.K."/>
            <person name="Oliver M.J."/>
            <person name="He Y."/>
        </authorList>
    </citation>
    <scope>NUCLEOTIDE SEQUENCE [LARGE SCALE GENOMIC DNA]</scope>
    <source>
        <strain evidence="3">cv. XS01</strain>
    </source>
</reference>
<proteinExistence type="predicted"/>
<organism evidence="2 3">
    <name type="scientific">Dorcoceras hygrometricum</name>
    <dbReference type="NCBI Taxonomy" id="472368"/>
    <lineage>
        <taxon>Eukaryota</taxon>
        <taxon>Viridiplantae</taxon>
        <taxon>Streptophyta</taxon>
        <taxon>Embryophyta</taxon>
        <taxon>Tracheophyta</taxon>
        <taxon>Spermatophyta</taxon>
        <taxon>Magnoliopsida</taxon>
        <taxon>eudicotyledons</taxon>
        <taxon>Gunneridae</taxon>
        <taxon>Pentapetalae</taxon>
        <taxon>asterids</taxon>
        <taxon>lamiids</taxon>
        <taxon>Lamiales</taxon>
        <taxon>Gesneriaceae</taxon>
        <taxon>Didymocarpoideae</taxon>
        <taxon>Trichosporeae</taxon>
        <taxon>Loxocarpinae</taxon>
        <taxon>Dorcoceras</taxon>
    </lineage>
</organism>
<accession>A0A2Z7BCJ9</accession>
<feature type="region of interest" description="Disordered" evidence="1">
    <location>
        <begin position="105"/>
        <end position="153"/>
    </location>
</feature>
<dbReference type="AlphaFoldDB" id="A0A2Z7BCJ9"/>
<feature type="compositionally biased region" description="Low complexity" evidence="1">
    <location>
        <begin position="136"/>
        <end position="145"/>
    </location>
</feature>
<evidence type="ECO:0000313" key="3">
    <source>
        <dbReference type="Proteomes" id="UP000250235"/>
    </source>
</evidence>